<proteinExistence type="predicted"/>
<evidence type="ECO:0000256" key="3">
    <source>
        <dbReference type="ARBA" id="ARBA00022989"/>
    </source>
</evidence>
<comment type="subcellular location">
    <subcellularLocation>
        <location evidence="1">Membrane</location>
        <topology evidence="1">Multi-pass membrane protein</topology>
    </subcellularLocation>
</comment>
<dbReference type="GO" id="GO:0005524">
    <property type="term" value="F:ATP binding"/>
    <property type="evidence" value="ECO:0007669"/>
    <property type="project" value="InterPro"/>
</dbReference>
<dbReference type="GO" id="GO:0016887">
    <property type="term" value="F:ATP hydrolysis activity"/>
    <property type="evidence" value="ECO:0007669"/>
    <property type="project" value="InterPro"/>
</dbReference>
<dbReference type="InterPro" id="IPR027417">
    <property type="entry name" value="P-loop_NTPase"/>
</dbReference>
<evidence type="ECO:0000256" key="2">
    <source>
        <dbReference type="ARBA" id="ARBA00022692"/>
    </source>
</evidence>
<dbReference type="Gene3D" id="1.20.1560.10">
    <property type="entry name" value="ABC transporter type 1, transmembrane domain"/>
    <property type="match status" value="1"/>
</dbReference>
<dbReference type="InterPro" id="IPR036640">
    <property type="entry name" value="ABC1_TM_sf"/>
</dbReference>
<organism evidence="6 7">
    <name type="scientific">Pythium insidiosum</name>
    <name type="common">Pythiosis disease agent</name>
    <dbReference type="NCBI Taxonomy" id="114742"/>
    <lineage>
        <taxon>Eukaryota</taxon>
        <taxon>Sar</taxon>
        <taxon>Stramenopiles</taxon>
        <taxon>Oomycota</taxon>
        <taxon>Peronosporomycetes</taxon>
        <taxon>Pythiales</taxon>
        <taxon>Pythiaceae</taxon>
        <taxon>Pythium</taxon>
    </lineage>
</organism>
<dbReference type="Pfam" id="PF00005">
    <property type="entry name" value="ABC_tran"/>
    <property type="match status" value="1"/>
</dbReference>
<dbReference type="SUPFAM" id="SSF52540">
    <property type="entry name" value="P-loop containing nucleoside triphosphate hydrolases"/>
    <property type="match status" value="1"/>
</dbReference>
<dbReference type="EMBL" id="JAKCXM010003887">
    <property type="protein sequence ID" value="KAJ0389417.1"/>
    <property type="molecule type" value="Genomic_DNA"/>
</dbReference>
<dbReference type="InterPro" id="IPR039421">
    <property type="entry name" value="Type_1_exporter"/>
</dbReference>
<dbReference type="AlphaFoldDB" id="A0AAD5L773"/>
<protein>
    <recommendedName>
        <fullName evidence="5">ABC transporter domain-containing protein</fullName>
    </recommendedName>
</protein>
<dbReference type="FunFam" id="3.40.50.300:FF:002694">
    <property type="entry name" value="HAlF transporter (PGP related)"/>
    <property type="match status" value="1"/>
</dbReference>
<dbReference type="PANTHER" id="PTHR24222:SF76">
    <property type="entry name" value="MYCOBACTIN IMPORT ATP-BINDING_PERMEASE PROTEIN IRTB"/>
    <property type="match status" value="1"/>
</dbReference>
<evidence type="ECO:0000256" key="1">
    <source>
        <dbReference type="ARBA" id="ARBA00004141"/>
    </source>
</evidence>
<dbReference type="GO" id="GO:0005886">
    <property type="term" value="C:plasma membrane"/>
    <property type="evidence" value="ECO:0007669"/>
    <property type="project" value="TreeGrafter"/>
</dbReference>
<evidence type="ECO:0000313" key="7">
    <source>
        <dbReference type="Proteomes" id="UP001209570"/>
    </source>
</evidence>
<evidence type="ECO:0000259" key="5">
    <source>
        <dbReference type="Pfam" id="PF00005"/>
    </source>
</evidence>
<dbReference type="GO" id="GO:0042626">
    <property type="term" value="F:ATPase-coupled transmembrane transporter activity"/>
    <property type="evidence" value="ECO:0007669"/>
    <property type="project" value="TreeGrafter"/>
</dbReference>
<evidence type="ECO:0000256" key="4">
    <source>
        <dbReference type="ARBA" id="ARBA00023136"/>
    </source>
</evidence>
<dbReference type="InterPro" id="IPR003439">
    <property type="entry name" value="ABC_transporter-like_ATP-bd"/>
</dbReference>
<comment type="caution">
    <text evidence="6">The sequence shown here is derived from an EMBL/GenBank/DDBJ whole genome shotgun (WGS) entry which is preliminary data.</text>
</comment>
<dbReference type="Gene3D" id="3.40.50.300">
    <property type="entry name" value="P-loop containing nucleotide triphosphate hydrolases"/>
    <property type="match status" value="1"/>
</dbReference>
<evidence type="ECO:0000313" key="6">
    <source>
        <dbReference type="EMBL" id="KAJ0389417.1"/>
    </source>
</evidence>
<gene>
    <name evidence="6" type="ORF">P43SY_011715</name>
</gene>
<reference evidence="6" key="1">
    <citation type="submission" date="2021-12" db="EMBL/GenBank/DDBJ databases">
        <title>Prjna785345.</title>
        <authorList>
            <person name="Rujirawat T."/>
            <person name="Krajaejun T."/>
        </authorList>
    </citation>
    <scope>NUCLEOTIDE SEQUENCE</scope>
    <source>
        <strain evidence="6">Pi057C3</strain>
    </source>
</reference>
<keyword evidence="4" id="KW-0472">Membrane</keyword>
<keyword evidence="7" id="KW-1185">Reference proteome</keyword>
<dbReference type="Proteomes" id="UP001209570">
    <property type="component" value="Unassembled WGS sequence"/>
</dbReference>
<keyword evidence="2" id="KW-0812">Transmembrane</keyword>
<feature type="domain" description="ABC transporter" evidence="5">
    <location>
        <begin position="43"/>
        <end position="167"/>
    </location>
</feature>
<keyword evidence="3" id="KW-1133">Transmembrane helix</keyword>
<name>A0AAD5L773_PYTIN</name>
<dbReference type="PANTHER" id="PTHR24222">
    <property type="entry name" value="ABC TRANSPORTER B FAMILY"/>
    <property type="match status" value="1"/>
</dbReference>
<accession>A0AAD5L773</accession>
<sequence length="170" mass="18282">MDRAPAIDSTSTAGQQLSRVHGDIEFRNVQFTYPSRPDSQIYQNYSLKIASGQTVALVGASGSGKSTAISLLERFYDPSAGTVTLDGVDLRQLQLPWLRERISLVSQEPVLFAGTIAENIAMGKPGASREEVMEAAKKANAYDFICNFPQGFDTDVGDRGAQVSGGDECT</sequence>